<dbReference type="InterPro" id="IPR011009">
    <property type="entry name" value="Kinase-like_dom_sf"/>
</dbReference>
<evidence type="ECO:0000256" key="4">
    <source>
        <dbReference type="ARBA" id="ARBA00022777"/>
    </source>
</evidence>
<dbReference type="Xenbase" id="XB-GENE-953775">
    <property type="gene designation" value="ttk"/>
</dbReference>
<feature type="binding site" evidence="6">
    <location>
        <position position="635"/>
    </location>
    <ligand>
        <name>ATP</name>
        <dbReference type="ChEBI" id="CHEBI:30616"/>
    </ligand>
</feature>
<dbReference type="SUPFAM" id="SSF56112">
    <property type="entry name" value="Protein kinase-like (PK-like)"/>
    <property type="match status" value="1"/>
</dbReference>
<dbReference type="Pfam" id="PF00069">
    <property type="entry name" value="Pkinase"/>
    <property type="match status" value="1"/>
</dbReference>
<feature type="domain" description="Protein kinase" evidence="8">
    <location>
        <begin position="607"/>
        <end position="873"/>
    </location>
</feature>
<evidence type="ECO:0000256" key="2">
    <source>
        <dbReference type="ARBA" id="ARBA00022679"/>
    </source>
</evidence>
<keyword evidence="3 6" id="KW-0547">Nucleotide-binding</keyword>
<dbReference type="InterPro" id="IPR000719">
    <property type="entry name" value="Prot_kinase_dom"/>
</dbReference>
<sequence>MRDRKMVLNEKQVIKNNKLVALKIAFQNAFGYTLRVFDLVALYYLVFVSNHQLFNINSFRFVIIMDDEDISERKLKIASILDRVKSFKTKYGTDDNWTDELTFSKSSADTTEHSGIFTHLVTTKTPEEWLNYLLKLENTGLPQIDPLLLNKLIDDYSQAVGALSAEKHSHNESYAKILVRFAELKAIHDPDEARDQFQLARLNCKKFAFVHTAFAQFELSEGNFKKCKQILRRGLECGALPCEMLNLALKNLQLKKTQLISEEDKENLAVSSSQINQGMAGYQNLALGNPQRMKNESPEEYSVKTRFSYGEKLSSPEDFEDIGRKPLLNMPAKSCPLGRVPVQPTTSPDMRTRKSDGSGSSSVVKKPPSSMRVPVLAALPKPKYLGDDLHCSEDIKLPSRTSPSHEEQANEDSLDIKTPSSVLLSGTESTLTVKRNEDIIMEDKDSSTAVLNHQENRKPSKPAPPPIPNINARLSDTTKPNNIEAEWKWKVPETPRHIFQPECKRKSIEPCANPGSRRASPPAPSIRKCDPVFVCGTPVNKMQEDYMNCFRTPVVKTNLGPLAQMSTPCTNRLDYQHPQTPIVQPGCFPISAPLASSDCIVVKGRVYAVLKQIGTGGSSKVFQVMDDKKHLYAIKYVNLQEADQQTIESYQNEISHLNKLQQHSDKIIRLYDYEITDQHIYMVMECGNIDLNTWLRKKKAINPWERKSYWKNMLEAVHTIHQHGIVHSDLKPANFLIVDGMLKLIDFGIANQIQPDVTSIVKDSQVGTINYMPPEAIKDTTTYAENGKPRSKISPKGDVWSLGCILYCMTYGKTPFQHITNQITKLHAILDPGYEIEFPNIPEKDLQDVLRKCLVRNPKERISIAELLVHPYVQIQPHTQPDQQVQKETTEEMKRILGQLIGLNSPNSISRAARSLYDQFNSGRSLDLSALGTTVNQNTRTMK</sequence>
<evidence type="ECO:0000256" key="3">
    <source>
        <dbReference type="ARBA" id="ARBA00022741"/>
    </source>
</evidence>
<organism evidence="9">
    <name type="scientific">Xenopus tropicalis</name>
    <name type="common">Western clawed frog</name>
    <name type="synonym">Silurana tropicalis</name>
    <dbReference type="NCBI Taxonomy" id="8364"/>
    <lineage>
        <taxon>Eukaryota</taxon>
        <taxon>Metazoa</taxon>
        <taxon>Chordata</taxon>
        <taxon>Craniata</taxon>
        <taxon>Vertebrata</taxon>
        <taxon>Euteleostomi</taxon>
        <taxon>Amphibia</taxon>
        <taxon>Batrachia</taxon>
        <taxon>Anura</taxon>
        <taxon>Pipoidea</taxon>
        <taxon>Pipidae</taxon>
        <taxon>Xenopodinae</taxon>
        <taxon>Xenopus</taxon>
        <taxon>Silurana</taxon>
    </lineage>
</organism>
<dbReference type="PROSITE" id="PS50011">
    <property type="entry name" value="PROTEIN_KINASE_DOM"/>
    <property type="match status" value="1"/>
</dbReference>
<keyword evidence="5 6" id="KW-0067">ATP-binding</keyword>
<evidence type="ECO:0000256" key="1">
    <source>
        <dbReference type="ARBA" id="ARBA00022527"/>
    </source>
</evidence>
<dbReference type="GO" id="GO:0098813">
    <property type="term" value="P:nuclear chromosome segregation"/>
    <property type="evidence" value="ECO:0007669"/>
    <property type="project" value="UniProtKB-ARBA"/>
</dbReference>
<dbReference type="InterPro" id="IPR008271">
    <property type="entry name" value="Ser/Thr_kinase_AS"/>
</dbReference>
<dbReference type="InterPro" id="IPR011990">
    <property type="entry name" value="TPR-like_helical_dom_sf"/>
</dbReference>
<dbReference type="PROSITE" id="PS00108">
    <property type="entry name" value="PROTEIN_KINASE_ST"/>
    <property type="match status" value="1"/>
</dbReference>
<evidence type="ECO:0000256" key="6">
    <source>
        <dbReference type="PROSITE-ProRule" id="PRU10141"/>
    </source>
</evidence>
<evidence type="ECO:0000259" key="8">
    <source>
        <dbReference type="PROSITE" id="PS50011"/>
    </source>
</evidence>
<dbReference type="GO" id="GO:0005524">
    <property type="term" value="F:ATP binding"/>
    <property type="evidence" value="ECO:0007669"/>
    <property type="project" value="UniProtKB-UniRule"/>
</dbReference>
<dbReference type="PANTHER" id="PTHR22974:SF21">
    <property type="entry name" value="DUAL SPECIFICITY PROTEIN KINASE TTK"/>
    <property type="match status" value="1"/>
</dbReference>
<reference evidence="9" key="1">
    <citation type="journal article" date="2010" name="Science">
        <title>The genome of the Western clawed frog Xenopus tropicalis.</title>
        <authorList>
            <person name="Hellsten U."/>
            <person name="Harland R.M."/>
            <person name="Gilchrist M.J."/>
            <person name="Hendrix D."/>
            <person name="Jurka J."/>
            <person name="Kapitonov V."/>
            <person name="Ovcharenko I."/>
            <person name="Putnam N.H."/>
            <person name="Shu S."/>
            <person name="Taher L."/>
            <person name="Blitz I.L."/>
            <person name="Blumberg B."/>
            <person name="Dichmann D.S."/>
            <person name="Dubchak I."/>
            <person name="Amaya E."/>
            <person name="Detter J.C."/>
            <person name="Fletcher R."/>
            <person name="Gerhard D.S."/>
            <person name="Goodstein D."/>
            <person name="Graves T."/>
            <person name="Grigoriev I.V."/>
            <person name="Grimwood J."/>
            <person name="Kawashima T."/>
            <person name="Lindquist E."/>
            <person name="Lucas S.M."/>
            <person name="Mead P.E."/>
            <person name="Mitros T."/>
            <person name="Ogino H."/>
            <person name="Ohta Y."/>
            <person name="Poliakov A.V."/>
            <person name="Pollet N."/>
            <person name="Robert J."/>
            <person name="Salamov A."/>
            <person name="Sater A.K."/>
            <person name="Schmutz J."/>
            <person name="Terry A."/>
            <person name="Vize P.D."/>
            <person name="Warren W.C."/>
            <person name="Wells D."/>
            <person name="Wills A."/>
            <person name="Wilson R.K."/>
            <person name="Zimmerman L.B."/>
            <person name="Zorn A.M."/>
            <person name="Grainger R."/>
            <person name="Grammer T."/>
            <person name="Khokha M.K."/>
            <person name="Richardson P.M."/>
            <person name="Rokhsar D.S."/>
        </authorList>
    </citation>
    <scope>NUCLEOTIDE SEQUENCE [LARGE SCALE GENOMIC DNA]</scope>
    <source>
        <strain evidence="9">Nigerian</strain>
    </source>
</reference>
<dbReference type="GO" id="GO:0004674">
    <property type="term" value="F:protein serine/threonine kinase activity"/>
    <property type="evidence" value="ECO:0007669"/>
    <property type="project" value="UniProtKB-KW"/>
</dbReference>
<dbReference type="FunCoup" id="A0A6I8RIW0">
    <property type="interactions" value="2080"/>
</dbReference>
<feature type="region of interest" description="Disordered" evidence="7">
    <location>
        <begin position="330"/>
        <end position="374"/>
    </location>
</feature>
<keyword evidence="2" id="KW-0808">Transferase</keyword>
<dbReference type="PANTHER" id="PTHR22974">
    <property type="entry name" value="MIXED LINEAGE PROTEIN KINASE"/>
    <property type="match status" value="1"/>
</dbReference>
<dbReference type="PROSITE" id="PS00107">
    <property type="entry name" value="PROTEIN_KINASE_ATP"/>
    <property type="match status" value="1"/>
</dbReference>
<evidence type="ECO:0000256" key="5">
    <source>
        <dbReference type="ARBA" id="ARBA00022840"/>
    </source>
</evidence>
<dbReference type="Bgee" id="ENSXETG00000011768">
    <property type="expression patterns" value="Expressed in testis and 9 other cell types or tissues"/>
</dbReference>
<reference evidence="9" key="2">
    <citation type="submission" date="2020-05" db="UniProtKB">
        <authorList>
            <consortium name="Ensembl"/>
        </authorList>
    </citation>
    <scope>IDENTIFICATION</scope>
</reference>
<dbReference type="Gene3D" id="1.10.510.10">
    <property type="entry name" value="Transferase(Phosphotransferase) domain 1"/>
    <property type="match status" value="1"/>
</dbReference>
<dbReference type="GO" id="GO:1901991">
    <property type="term" value="P:negative regulation of mitotic cell cycle phase transition"/>
    <property type="evidence" value="ECO:0007669"/>
    <property type="project" value="UniProtKB-ARBA"/>
</dbReference>
<feature type="compositionally biased region" description="Low complexity" evidence="7">
    <location>
        <begin position="357"/>
        <end position="370"/>
    </location>
</feature>
<dbReference type="InParanoid" id="A0A6I8RIW0"/>
<evidence type="ECO:0000313" key="9">
    <source>
        <dbReference type="Ensembl" id="ENSXETP00000085281"/>
    </source>
</evidence>
<dbReference type="FunFam" id="1.25.40.10:FF:002073">
    <property type="entry name" value="TTK protein kinase"/>
    <property type="match status" value="1"/>
</dbReference>
<dbReference type="FunFam" id="1.10.510.10:FF:000308">
    <property type="entry name" value="Dual specificity protein kinase TTK"/>
    <property type="match status" value="1"/>
</dbReference>
<gene>
    <name evidence="9" type="primary">ttk</name>
</gene>
<dbReference type="Gene3D" id="3.30.200.20">
    <property type="entry name" value="Phosphorylase Kinase, domain 1"/>
    <property type="match status" value="1"/>
</dbReference>
<dbReference type="SUPFAM" id="SSF48452">
    <property type="entry name" value="TPR-like"/>
    <property type="match status" value="1"/>
</dbReference>
<feature type="compositionally biased region" description="Basic and acidic residues" evidence="7">
    <location>
        <begin position="394"/>
        <end position="408"/>
    </location>
</feature>
<protein>
    <submittedName>
        <fullName evidence="9">TTK protein kinase</fullName>
    </submittedName>
</protein>
<dbReference type="Gene3D" id="1.25.40.10">
    <property type="entry name" value="Tetratricopeptide repeat domain"/>
    <property type="match status" value="1"/>
</dbReference>
<dbReference type="InterPro" id="IPR027084">
    <property type="entry name" value="Mps1_cat"/>
</dbReference>
<dbReference type="SMART" id="SM00220">
    <property type="entry name" value="S_TKc"/>
    <property type="match status" value="1"/>
</dbReference>
<dbReference type="FunFam" id="3.30.200.20:FF:000131">
    <property type="entry name" value="Dual specificity protein kinase TTK"/>
    <property type="match status" value="1"/>
</dbReference>
<dbReference type="CDD" id="cd14131">
    <property type="entry name" value="PKc_Mps1"/>
    <property type="match status" value="1"/>
</dbReference>
<evidence type="ECO:0000256" key="7">
    <source>
        <dbReference type="SAM" id="MobiDB-lite"/>
    </source>
</evidence>
<name>A0A6I8RIW0_XENTR</name>
<dbReference type="Ensembl" id="ENSXETT00000086916">
    <property type="protein sequence ID" value="ENSXETP00000085281"/>
    <property type="gene ID" value="ENSXETG00000011768"/>
</dbReference>
<proteinExistence type="predicted"/>
<dbReference type="AlphaFoldDB" id="A0A6I8RIW0"/>
<keyword evidence="4" id="KW-0418">Kinase</keyword>
<feature type="region of interest" description="Disordered" evidence="7">
    <location>
        <begin position="452"/>
        <end position="479"/>
    </location>
</feature>
<accession>A0A6I8RIW0</accession>
<keyword evidence="1" id="KW-0723">Serine/threonine-protein kinase</keyword>
<dbReference type="GeneTree" id="ENSGT00950000182984"/>
<dbReference type="InterPro" id="IPR017441">
    <property type="entry name" value="Protein_kinase_ATP_BS"/>
</dbReference>
<feature type="region of interest" description="Disordered" evidence="7">
    <location>
        <begin position="394"/>
        <end position="422"/>
    </location>
</feature>